<evidence type="ECO:0000313" key="1">
    <source>
        <dbReference type="EMBL" id="HIY68655.1"/>
    </source>
</evidence>
<reference evidence="1" key="2">
    <citation type="submission" date="2021-04" db="EMBL/GenBank/DDBJ databases">
        <authorList>
            <person name="Gilroy R."/>
        </authorList>
    </citation>
    <scope>NUCLEOTIDE SEQUENCE</scope>
    <source>
        <strain evidence="1">5134</strain>
    </source>
</reference>
<dbReference type="AlphaFoldDB" id="A0A9D1Z0W3"/>
<comment type="caution">
    <text evidence="1">The sequence shown here is derived from an EMBL/GenBank/DDBJ whole genome shotgun (WGS) entry which is preliminary data.</text>
</comment>
<sequence length="92" mass="10322">MKNKFGSLDLSVAGRCLGHDWETDSRRGAKWLVFVGKEVGNRFLQHLFACILGSTFSDVSLRLLENILQITEKNTLQTMFAGCFFRVSIGPP</sequence>
<dbReference type="EMBL" id="DXDA01000036">
    <property type="protein sequence ID" value="HIY68655.1"/>
    <property type="molecule type" value="Genomic_DNA"/>
</dbReference>
<proteinExistence type="predicted"/>
<evidence type="ECO:0000313" key="2">
    <source>
        <dbReference type="Proteomes" id="UP000886844"/>
    </source>
</evidence>
<organism evidence="1 2">
    <name type="scientific">Candidatus Alistipes intestinigallinarum</name>
    <dbReference type="NCBI Taxonomy" id="2838440"/>
    <lineage>
        <taxon>Bacteria</taxon>
        <taxon>Pseudomonadati</taxon>
        <taxon>Bacteroidota</taxon>
        <taxon>Bacteroidia</taxon>
        <taxon>Bacteroidales</taxon>
        <taxon>Rikenellaceae</taxon>
        <taxon>Alistipes</taxon>
    </lineage>
</organism>
<accession>A0A9D1Z0W3</accession>
<reference evidence="1" key="1">
    <citation type="journal article" date="2021" name="PeerJ">
        <title>Extensive microbial diversity within the chicken gut microbiome revealed by metagenomics and culture.</title>
        <authorList>
            <person name="Gilroy R."/>
            <person name="Ravi A."/>
            <person name="Getino M."/>
            <person name="Pursley I."/>
            <person name="Horton D.L."/>
            <person name="Alikhan N.F."/>
            <person name="Baker D."/>
            <person name="Gharbi K."/>
            <person name="Hall N."/>
            <person name="Watson M."/>
            <person name="Adriaenssens E.M."/>
            <person name="Foster-Nyarko E."/>
            <person name="Jarju S."/>
            <person name="Secka A."/>
            <person name="Antonio M."/>
            <person name="Oren A."/>
            <person name="Chaudhuri R.R."/>
            <person name="La Ragione R."/>
            <person name="Hildebrand F."/>
            <person name="Pallen M.J."/>
        </authorList>
    </citation>
    <scope>NUCLEOTIDE SEQUENCE</scope>
    <source>
        <strain evidence="1">5134</strain>
    </source>
</reference>
<gene>
    <name evidence="1" type="ORF">H9828_04480</name>
</gene>
<protein>
    <submittedName>
        <fullName evidence="1">Uncharacterized protein</fullName>
    </submittedName>
</protein>
<dbReference type="Proteomes" id="UP000886844">
    <property type="component" value="Unassembled WGS sequence"/>
</dbReference>
<name>A0A9D1Z0W3_9BACT</name>